<name>A0A1L8DAE8_9DIPT</name>
<reference evidence="1" key="1">
    <citation type="submission" date="2016-12" db="EMBL/GenBank/DDBJ databases">
        <title>An insight into the sialome and mialome of the sand fly, Nyssomyia neivai.</title>
        <authorList>
            <person name="Sebastian V."/>
            <person name="Goulart T.M."/>
            <person name="Oliveira W."/>
            <person name="Calvo E."/>
            <person name="Oliveira L.F."/>
            <person name="Pinto M.C."/>
            <person name="Rosselino A.M."/>
            <person name="Ribeiro J.M."/>
        </authorList>
    </citation>
    <scope>NUCLEOTIDE SEQUENCE</scope>
</reference>
<evidence type="ECO:0000313" key="1">
    <source>
        <dbReference type="EMBL" id="JAV03441.1"/>
    </source>
</evidence>
<protein>
    <submittedName>
        <fullName evidence="1">Uncharacterized protein</fullName>
    </submittedName>
</protein>
<proteinExistence type="predicted"/>
<organism evidence="1">
    <name type="scientific">Nyssomyia neivai</name>
    <dbReference type="NCBI Taxonomy" id="330878"/>
    <lineage>
        <taxon>Eukaryota</taxon>
        <taxon>Metazoa</taxon>
        <taxon>Ecdysozoa</taxon>
        <taxon>Arthropoda</taxon>
        <taxon>Hexapoda</taxon>
        <taxon>Insecta</taxon>
        <taxon>Pterygota</taxon>
        <taxon>Neoptera</taxon>
        <taxon>Endopterygota</taxon>
        <taxon>Diptera</taxon>
        <taxon>Nematocera</taxon>
        <taxon>Psychodoidea</taxon>
        <taxon>Psychodidae</taxon>
        <taxon>Nyssomyia</taxon>
    </lineage>
</organism>
<dbReference type="AlphaFoldDB" id="A0A1L8DAE8"/>
<accession>A0A1L8DAE8</accession>
<dbReference type="EMBL" id="GFDF01010643">
    <property type="protein sequence ID" value="JAV03441.1"/>
    <property type="molecule type" value="Transcribed_RNA"/>
</dbReference>
<sequence>MSGRPRRTRLYDCNYNIGQSYYRPTIDQLDRKLYRRSEPAGDSILKPRTDVDDFFDQDLKTARRRAEKVIAEDGIFDMKNLKLGKKLPTPDDDFNEEMQSTLSRIRANKKLLTAGDDDLNDTFATMKRRSKLDLGEKLLDASADDEAVGGTIRRRAIKMVSRAAVDDSFNARDLTKWTALGDDDSSNSAAALRAKATKARLADIESEMLDRSERQAARERRVANLKKVLADTDDEFTSKALTKVEKKVTF</sequence>